<dbReference type="InterPro" id="IPR036249">
    <property type="entry name" value="Thioredoxin-like_sf"/>
</dbReference>
<reference evidence="2 3" key="1">
    <citation type="submission" date="2016-10" db="EMBL/GenBank/DDBJ databases">
        <authorList>
            <person name="de Groot N.N."/>
        </authorList>
    </citation>
    <scope>NUCLEOTIDE SEQUENCE [LARGE SCALE GENOMIC DNA]</scope>
    <source>
        <strain evidence="2 3">RK1</strain>
    </source>
</reference>
<keyword evidence="2" id="KW-0413">Isomerase</keyword>
<dbReference type="PANTHER" id="PTHR42852:SF13">
    <property type="entry name" value="PROTEIN DIPZ"/>
    <property type="match status" value="1"/>
</dbReference>
<keyword evidence="3" id="KW-1185">Reference proteome</keyword>
<gene>
    <name evidence="2" type="ORF">SAMN05444682_103472</name>
</gene>
<feature type="domain" description="Thioredoxin-like fold" evidence="1">
    <location>
        <begin position="277"/>
        <end position="368"/>
    </location>
</feature>
<dbReference type="Pfam" id="PF13905">
    <property type="entry name" value="Thioredoxin_8"/>
    <property type="match status" value="1"/>
</dbReference>
<evidence type="ECO:0000313" key="3">
    <source>
        <dbReference type="Proteomes" id="UP000198670"/>
    </source>
</evidence>
<dbReference type="EMBL" id="FOQO01000003">
    <property type="protein sequence ID" value="SFI38571.1"/>
    <property type="molecule type" value="Genomic_DNA"/>
</dbReference>
<dbReference type="Proteomes" id="UP000198670">
    <property type="component" value="Unassembled WGS sequence"/>
</dbReference>
<dbReference type="SUPFAM" id="SSF52833">
    <property type="entry name" value="Thioredoxin-like"/>
    <property type="match status" value="1"/>
</dbReference>
<dbReference type="InterPro" id="IPR050553">
    <property type="entry name" value="Thioredoxin_ResA/DsbE_sf"/>
</dbReference>
<protein>
    <submittedName>
        <fullName evidence="2">Thiol-disulfide isomerase or thioredoxin</fullName>
    </submittedName>
</protein>
<evidence type="ECO:0000313" key="2">
    <source>
        <dbReference type="EMBL" id="SFI38571.1"/>
    </source>
</evidence>
<dbReference type="PANTHER" id="PTHR42852">
    <property type="entry name" value="THIOL:DISULFIDE INTERCHANGE PROTEIN DSBE"/>
    <property type="match status" value="1"/>
</dbReference>
<sequence>MRHIKIILLLSSFTVLCRHTYPQTPNQEGYKLIVSLENAPFDSLKLFDYTDDKISLAGTKISKFAWEIPIPDSIVQHYENMALIVSRYDSVTNSSRWIRFITEKDSTKTIISNVGVEDSINYIYGVYIGKTIFPNENISASIGNKDTVVVGDMVFEDFKLIMRDSSSDISVRAEDPYFSWFLTSSKNFSYDDFLLSYIELSKKYPDSRYLISNLARNLTNYRSKKDIQKVYDNFSDKHKNTLWGKTIERFLFHRFQNIRLPTLNKVNYESIIQDSSKYNLVIFTASWCVPCIKEIPLLKEIHEDLTERLLMTYISLDRENDIPSLQKILREHDVPWRTLLAYQNIEKINERYFVEAIPHSILVYPDGEMEVIDVRNDGQRQKLYSIL</sequence>
<name>A0A1I3HSD6_9SPHI</name>
<dbReference type="AlphaFoldDB" id="A0A1I3HSD6"/>
<dbReference type="STRING" id="1477437.SAMN05444682_103472"/>
<proteinExistence type="predicted"/>
<dbReference type="OrthoDB" id="6399635at2"/>
<accession>A0A1I3HSD6</accession>
<dbReference type="InterPro" id="IPR012336">
    <property type="entry name" value="Thioredoxin-like_fold"/>
</dbReference>
<dbReference type="Gene3D" id="3.40.30.10">
    <property type="entry name" value="Glutaredoxin"/>
    <property type="match status" value="1"/>
</dbReference>
<organism evidence="2 3">
    <name type="scientific">Parapedobacter indicus</name>
    <dbReference type="NCBI Taxonomy" id="1477437"/>
    <lineage>
        <taxon>Bacteria</taxon>
        <taxon>Pseudomonadati</taxon>
        <taxon>Bacteroidota</taxon>
        <taxon>Sphingobacteriia</taxon>
        <taxon>Sphingobacteriales</taxon>
        <taxon>Sphingobacteriaceae</taxon>
        <taxon>Parapedobacter</taxon>
    </lineage>
</organism>
<dbReference type="GO" id="GO:0016853">
    <property type="term" value="F:isomerase activity"/>
    <property type="evidence" value="ECO:0007669"/>
    <property type="project" value="UniProtKB-KW"/>
</dbReference>
<evidence type="ECO:0000259" key="1">
    <source>
        <dbReference type="Pfam" id="PF13905"/>
    </source>
</evidence>
<dbReference type="RefSeq" id="WP_090626227.1">
    <property type="nucleotide sequence ID" value="NZ_FOQO01000003.1"/>
</dbReference>